<reference evidence="1" key="2">
    <citation type="journal article" date="2015" name="Data Brief">
        <title>Shoot transcriptome of the giant reed, Arundo donax.</title>
        <authorList>
            <person name="Barrero R.A."/>
            <person name="Guerrero F.D."/>
            <person name="Moolhuijzen P."/>
            <person name="Goolsby J.A."/>
            <person name="Tidwell J."/>
            <person name="Bellgard S.E."/>
            <person name="Bellgard M.I."/>
        </authorList>
    </citation>
    <scope>NUCLEOTIDE SEQUENCE</scope>
    <source>
        <tissue evidence="1">Shoot tissue taken approximately 20 cm above the soil surface</tissue>
    </source>
</reference>
<organism evidence="1">
    <name type="scientific">Arundo donax</name>
    <name type="common">Giant reed</name>
    <name type="synonym">Donax arundinaceus</name>
    <dbReference type="NCBI Taxonomy" id="35708"/>
    <lineage>
        <taxon>Eukaryota</taxon>
        <taxon>Viridiplantae</taxon>
        <taxon>Streptophyta</taxon>
        <taxon>Embryophyta</taxon>
        <taxon>Tracheophyta</taxon>
        <taxon>Spermatophyta</taxon>
        <taxon>Magnoliopsida</taxon>
        <taxon>Liliopsida</taxon>
        <taxon>Poales</taxon>
        <taxon>Poaceae</taxon>
        <taxon>PACMAD clade</taxon>
        <taxon>Arundinoideae</taxon>
        <taxon>Arundineae</taxon>
        <taxon>Arundo</taxon>
    </lineage>
</organism>
<name>A0A0A9DZ68_ARUDO</name>
<accession>A0A0A9DZ68</accession>
<reference evidence="1" key="1">
    <citation type="submission" date="2014-09" db="EMBL/GenBank/DDBJ databases">
        <authorList>
            <person name="Magalhaes I.L.F."/>
            <person name="Oliveira U."/>
            <person name="Santos F.R."/>
            <person name="Vidigal T.H.D.A."/>
            <person name="Brescovit A.D."/>
            <person name="Santos A.J."/>
        </authorList>
    </citation>
    <scope>NUCLEOTIDE SEQUENCE</scope>
    <source>
        <tissue evidence="1">Shoot tissue taken approximately 20 cm above the soil surface</tissue>
    </source>
</reference>
<dbReference type="EMBL" id="GBRH01206925">
    <property type="protein sequence ID" value="JAD90970.1"/>
    <property type="molecule type" value="Transcribed_RNA"/>
</dbReference>
<protein>
    <submittedName>
        <fullName evidence="1">Uncharacterized protein</fullName>
    </submittedName>
</protein>
<proteinExistence type="predicted"/>
<evidence type="ECO:0000313" key="1">
    <source>
        <dbReference type="EMBL" id="JAD90970.1"/>
    </source>
</evidence>
<dbReference type="AlphaFoldDB" id="A0A0A9DZ68"/>
<sequence length="199" mass="21720">MPIRVRMVIPRGFLVYRRTALTTSWSYTTTAMSMVSVTKAPRLAGGIWKCSPMCRFMVVPCFTKRVFVCAISVHGTNIVTSMGTSFTICFVSSTWVTVHRLHFAGELPAASSFTAALFKNLMVLVESIRNLRFLVYTSSSSSCSSLASAGTGSRHLQTAAAITLPMRVNGLPCGTLCRYSLVPARKMAMEIMRPSVGMP</sequence>